<gene>
    <name evidence="1" type="ORF">BPAE_0273g00050</name>
</gene>
<evidence type="ECO:0000313" key="1">
    <source>
        <dbReference type="EMBL" id="TGO20697.1"/>
    </source>
</evidence>
<organism evidence="1 2">
    <name type="scientific">Botrytis paeoniae</name>
    <dbReference type="NCBI Taxonomy" id="278948"/>
    <lineage>
        <taxon>Eukaryota</taxon>
        <taxon>Fungi</taxon>
        <taxon>Dikarya</taxon>
        <taxon>Ascomycota</taxon>
        <taxon>Pezizomycotina</taxon>
        <taxon>Leotiomycetes</taxon>
        <taxon>Helotiales</taxon>
        <taxon>Sclerotiniaceae</taxon>
        <taxon>Botrytis</taxon>
    </lineage>
</organism>
<proteinExistence type="predicted"/>
<sequence>MANLIFLSSSTCGVYVVRFCKATTQLLNYPKGSTPPESYFSPPFPPPKISSLKHDVFILSSILAEVTGPSFMILELKQ</sequence>
<dbReference type="EMBL" id="PQXI01000272">
    <property type="protein sequence ID" value="TGO20697.1"/>
    <property type="molecule type" value="Genomic_DNA"/>
</dbReference>
<name>A0A4Z1FGE6_9HELO</name>
<protein>
    <submittedName>
        <fullName evidence="1">Uncharacterized protein</fullName>
    </submittedName>
</protein>
<dbReference type="Proteomes" id="UP000297910">
    <property type="component" value="Unassembled WGS sequence"/>
</dbReference>
<evidence type="ECO:0000313" key="2">
    <source>
        <dbReference type="Proteomes" id="UP000297910"/>
    </source>
</evidence>
<comment type="caution">
    <text evidence="1">The sequence shown here is derived from an EMBL/GenBank/DDBJ whole genome shotgun (WGS) entry which is preliminary data.</text>
</comment>
<reference evidence="1 2" key="1">
    <citation type="submission" date="2017-12" db="EMBL/GenBank/DDBJ databases">
        <title>Comparative genomics of Botrytis spp.</title>
        <authorList>
            <person name="Valero-Jimenez C.A."/>
            <person name="Tapia P."/>
            <person name="Veloso J."/>
            <person name="Silva-Moreno E."/>
            <person name="Staats M."/>
            <person name="Valdes J.H."/>
            <person name="Van Kan J.A.L."/>
        </authorList>
    </citation>
    <scope>NUCLEOTIDE SEQUENCE [LARGE SCALE GENOMIC DNA]</scope>
    <source>
        <strain evidence="1 2">Bp0003</strain>
    </source>
</reference>
<keyword evidence="2" id="KW-1185">Reference proteome</keyword>
<dbReference type="AlphaFoldDB" id="A0A4Z1FGE6"/>
<accession>A0A4Z1FGE6</accession>